<keyword evidence="1" id="KW-1133">Transmembrane helix</keyword>
<accession>A0A2N5W5L7</accession>
<name>A0A2N5W5L7_9BASI</name>
<keyword evidence="1" id="KW-0472">Membrane</keyword>
<evidence type="ECO:0000313" key="4">
    <source>
        <dbReference type="Proteomes" id="UP000235388"/>
    </source>
</evidence>
<feature type="transmembrane region" description="Helical" evidence="1">
    <location>
        <begin position="253"/>
        <end position="274"/>
    </location>
</feature>
<evidence type="ECO:0000313" key="3">
    <source>
        <dbReference type="EMBL" id="PLW57519.1"/>
    </source>
</evidence>
<dbReference type="OrthoDB" id="2504686at2759"/>
<protein>
    <recommendedName>
        <fullName evidence="6">G-protein coupled receptors family 1 profile domain-containing protein</fullName>
    </recommendedName>
</protein>
<feature type="transmembrane region" description="Helical" evidence="1">
    <location>
        <begin position="167"/>
        <end position="189"/>
    </location>
</feature>
<feature type="transmembrane region" description="Helical" evidence="1">
    <location>
        <begin position="327"/>
        <end position="350"/>
    </location>
</feature>
<evidence type="ECO:0000313" key="2">
    <source>
        <dbReference type="EMBL" id="PLW41470.1"/>
    </source>
</evidence>
<evidence type="ECO:0000313" key="5">
    <source>
        <dbReference type="Proteomes" id="UP000235392"/>
    </source>
</evidence>
<gene>
    <name evidence="3" type="ORF">PCANC_02662</name>
    <name evidence="2" type="ORF">PCASD_07175</name>
</gene>
<keyword evidence="4" id="KW-1185">Reference proteome</keyword>
<proteinExistence type="predicted"/>
<feature type="transmembrane region" description="Helical" evidence="1">
    <location>
        <begin position="78"/>
        <end position="104"/>
    </location>
</feature>
<dbReference type="EMBL" id="PGCJ01000010">
    <property type="protein sequence ID" value="PLW57519.1"/>
    <property type="molecule type" value="Genomic_DNA"/>
</dbReference>
<feature type="transmembrane region" description="Helical" evidence="1">
    <location>
        <begin position="124"/>
        <end position="146"/>
    </location>
</feature>
<dbReference type="Proteomes" id="UP000235388">
    <property type="component" value="Unassembled WGS sequence"/>
</dbReference>
<comment type="caution">
    <text evidence="3">The sequence shown here is derived from an EMBL/GenBank/DDBJ whole genome shotgun (WGS) entry which is preliminary data.</text>
</comment>
<dbReference type="Proteomes" id="UP000235392">
    <property type="component" value="Unassembled WGS sequence"/>
</dbReference>
<dbReference type="EMBL" id="PGCI01000089">
    <property type="protein sequence ID" value="PLW41470.1"/>
    <property type="molecule type" value="Genomic_DNA"/>
</dbReference>
<sequence length="428" mass="48211">MADLTQETIRFVTSLPLSINPYEALAEKVEKGTRIATPVFWGLVIRRIIACQFFILCGQAIAVLWLRKKANKLHFFRLNKLGLIHVEVLNEIVVLMLVYSALAVSDLVTQEFVELGTLPFHTKLILRTVKFPIGAGVYCIETAMSFSSLRARARAGVSIRLPPHVRYAANGLLLAALTFPVAILLGTSVPGTVSVKRLEEASDEMINLLLKAAPTYQPDTYNYLSLLALIFKPGERIVTETKRFAHYVEIMQIMYLVQHLLIASIYMPTSICAIRGLRCQTISKTALQDDAAEDALPPSYQLQRMTLTNIDTPEQEMAERIKVRKRLIIHAILMYADTVLYCPPLIYMLTYKGSQFFNDRTWVLVEQLGTHWHTAIIGNIMLALLIKNTIYANQKCGKSSVAQKKFISDGLERNMIKKDKEDGLFSSE</sequence>
<feature type="transmembrane region" description="Helical" evidence="1">
    <location>
        <begin position="370"/>
        <end position="390"/>
    </location>
</feature>
<evidence type="ECO:0008006" key="6">
    <source>
        <dbReference type="Google" id="ProtNLM"/>
    </source>
</evidence>
<evidence type="ECO:0000256" key="1">
    <source>
        <dbReference type="SAM" id="Phobius"/>
    </source>
</evidence>
<organism evidence="3 4">
    <name type="scientific">Puccinia coronata f. sp. avenae</name>
    <dbReference type="NCBI Taxonomy" id="200324"/>
    <lineage>
        <taxon>Eukaryota</taxon>
        <taxon>Fungi</taxon>
        <taxon>Dikarya</taxon>
        <taxon>Basidiomycota</taxon>
        <taxon>Pucciniomycotina</taxon>
        <taxon>Pucciniomycetes</taxon>
        <taxon>Pucciniales</taxon>
        <taxon>Pucciniaceae</taxon>
        <taxon>Puccinia</taxon>
    </lineage>
</organism>
<keyword evidence="1" id="KW-0812">Transmembrane</keyword>
<feature type="transmembrane region" description="Helical" evidence="1">
    <location>
        <begin position="44"/>
        <end position="66"/>
    </location>
</feature>
<dbReference type="AlphaFoldDB" id="A0A2N5W5L7"/>
<reference evidence="4 5" key="1">
    <citation type="submission" date="2017-11" db="EMBL/GenBank/DDBJ databases">
        <title>De novo assembly and phasing of dikaryotic genomes from two isolates of Puccinia coronata f. sp. avenae, the causal agent of oat crown rust.</title>
        <authorList>
            <person name="Miller M.E."/>
            <person name="Zhang Y."/>
            <person name="Omidvar V."/>
            <person name="Sperschneider J."/>
            <person name="Schwessinger B."/>
            <person name="Raley C."/>
            <person name="Palmer J.M."/>
            <person name="Garnica D."/>
            <person name="Upadhyaya N."/>
            <person name="Rathjen J."/>
            <person name="Taylor J.M."/>
            <person name="Park R.F."/>
            <person name="Dodds P.N."/>
            <person name="Hirsch C.D."/>
            <person name="Kianian S.F."/>
            <person name="Figueroa M."/>
        </authorList>
    </citation>
    <scope>NUCLEOTIDE SEQUENCE [LARGE SCALE GENOMIC DNA]</scope>
    <source>
        <strain evidence="3">12NC29</strain>
        <strain evidence="2">12SD80</strain>
    </source>
</reference>